<accession>A0AAE0Y7Y5</accession>
<reference evidence="2" key="1">
    <citation type="journal article" date="2023" name="G3 (Bethesda)">
        <title>A reference genome for the long-term kleptoplast-retaining sea slug Elysia crispata morphotype clarki.</title>
        <authorList>
            <person name="Eastman K.E."/>
            <person name="Pendleton A.L."/>
            <person name="Shaikh M.A."/>
            <person name="Suttiyut T."/>
            <person name="Ogas R."/>
            <person name="Tomko P."/>
            <person name="Gavelis G."/>
            <person name="Widhalm J.R."/>
            <person name="Wisecaver J.H."/>
        </authorList>
    </citation>
    <scope>NUCLEOTIDE SEQUENCE</scope>
    <source>
        <strain evidence="2">ECLA1</strain>
    </source>
</reference>
<evidence type="ECO:0000256" key="1">
    <source>
        <dbReference type="SAM" id="MobiDB-lite"/>
    </source>
</evidence>
<comment type="caution">
    <text evidence="2">The sequence shown here is derived from an EMBL/GenBank/DDBJ whole genome shotgun (WGS) entry which is preliminary data.</text>
</comment>
<name>A0AAE0Y7Y5_9GAST</name>
<feature type="compositionally biased region" description="Basic and acidic residues" evidence="1">
    <location>
        <begin position="1"/>
        <end position="18"/>
    </location>
</feature>
<keyword evidence="3" id="KW-1185">Reference proteome</keyword>
<evidence type="ECO:0000313" key="3">
    <source>
        <dbReference type="Proteomes" id="UP001283361"/>
    </source>
</evidence>
<dbReference type="Proteomes" id="UP001283361">
    <property type="component" value="Unassembled WGS sequence"/>
</dbReference>
<sequence length="190" mass="21269">MNERDLHNNEKFTARGDHNSNVSQTTIFDSNICKAQRILENSCDLINCSDQGQLNRLSTLETKPKTIPTIFHNSSRVDDSLDSRSPCSAPQFQNLKNSSRKFFPFHNISVQKPTISQHSSSKTNVKDHESISHQMARFPSGVVEICQAVLLVVVTASNPFAGWRSHQADLLLARLSVLVVSATLHRLNRC</sequence>
<evidence type="ECO:0000313" key="2">
    <source>
        <dbReference type="EMBL" id="KAK3735728.1"/>
    </source>
</evidence>
<proteinExistence type="predicted"/>
<gene>
    <name evidence="2" type="ORF">RRG08_024524</name>
</gene>
<dbReference type="AlphaFoldDB" id="A0AAE0Y7Y5"/>
<organism evidence="2 3">
    <name type="scientific">Elysia crispata</name>
    <name type="common">lettuce slug</name>
    <dbReference type="NCBI Taxonomy" id="231223"/>
    <lineage>
        <taxon>Eukaryota</taxon>
        <taxon>Metazoa</taxon>
        <taxon>Spiralia</taxon>
        <taxon>Lophotrochozoa</taxon>
        <taxon>Mollusca</taxon>
        <taxon>Gastropoda</taxon>
        <taxon>Heterobranchia</taxon>
        <taxon>Euthyneura</taxon>
        <taxon>Panpulmonata</taxon>
        <taxon>Sacoglossa</taxon>
        <taxon>Placobranchoidea</taxon>
        <taxon>Plakobranchidae</taxon>
        <taxon>Elysia</taxon>
    </lineage>
</organism>
<dbReference type="EMBL" id="JAWDGP010006768">
    <property type="protein sequence ID" value="KAK3735728.1"/>
    <property type="molecule type" value="Genomic_DNA"/>
</dbReference>
<feature type="region of interest" description="Disordered" evidence="1">
    <location>
        <begin position="1"/>
        <end position="20"/>
    </location>
</feature>
<protein>
    <submittedName>
        <fullName evidence="2">Uncharacterized protein</fullName>
    </submittedName>
</protein>